<dbReference type="AlphaFoldDB" id="A0AAV9XZU9"/>
<dbReference type="InterPro" id="IPR013087">
    <property type="entry name" value="Znf_C2H2_type"/>
</dbReference>
<name>A0AAV9XZU9_9CRYT</name>
<dbReference type="GO" id="GO:0008270">
    <property type="term" value="F:zinc ion binding"/>
    <property type="evidence" value="ECO:0007669"/>
    <property type="project" value="UniProtKB-KW"/>
</dbReference>
<protein>
    <recommendedName>
        <fullName evidence="2">C2H2-type domain-containing protein</fullName>
    </recommendedName>
</protein>
<dbReference type="CDD" id="cd24138">
    <property type="entry name" value="TtcA-like"/>
    <property type="match status" value="1"/>
</dbReference>
<reference evidence="3 4" key="1">
    <citation type="submission" date="2023-10" db="EMBL/GenBank/DDBJ databases">
        <title>Comparative genomics analysis reveals potential genetic determinants of host preference in Cryptosporidium xiaoi.</title>
        <authorList>
            <person name="Xiao L."/>
            <person name="Li J."/>
        </authorList>
    </citation>
    <scope>NUCLEOTIDE SEQUENCE [LARGE SCALE GENOMIC DNA]</scope>
    <source>
        <strain evidence="3 4">52996</strain>
    </source>
</reference>
<dbReference type="Pfam" id="PF00266">
    <property type="entry name" value="Aminotran_5"/>
    <property type="match status" value="2"/>
</dbReference>
<dbReference type="InterPro" id="IPR000192">
    <property type="entry name" value="Aminotrans_V_dom"/>
</dbReference>
<organism evidence="3 4">
    <name type="scientific">Cryptosporidium xiaoi</name>
    <dbReference type="NCBI Taxonomy" id="659607"/>
    <lineage>
        <taxon>Eukaryota</taxon>
        <taxon>Sar</taxon>
        <taxon>Alveolata</taxon>
        <taxon>Apicomplexa</taxon>
        <taxon>Conoidasida</taxon>
        <taxon>Coccidia</taxon>
        <taxon>Eucoccidiorida</taxon>
        <taxon>Eimeriorina</taxon>
        <taxon>Cryptosporidiidae</taxon>
        <taxon>Cryptosporidium</taxon>
    </lineage>
</organism>
<dbReference type="InterPro" id="IPR015422">
    <property type="entry name" value="PyrdxlP-dep_Trfase_small"/>
</dbReference>
<dbReference type="SUPFAM" id="SSF52402">
    <property type="entry name" value="Adenine nucleotide alpha hydrolases-like"/>
    <property type="match status" value="1"/>
</dbReference>
<keyword evidence="4" id="KW-1185">Reference proteome</keyword>
<keyword evidence="1" id="KW-0862">Zinc</keyword>
<evidence type="ECO:0000313" key="3">
    <source>
        <dbReference type="EMBL" id="KAK6589750.1"/>
    </source>
</evidence>
<gene>
    <name evidence="3" type="ORF">RS030_190</name>
</gene>
<comment type="caution">
    <text evidence="3">The sequence shown here is derived from an EMBL/GenBank/DDBJ whole genome shotgun (WGS) entry which is preliminary data.</text>
</comment>
<dbReference type="SUPFAM" id="SSF53383">
    <property type="entry name" value="PLP-dependent transferases"/>
    <property type="match status" value="2"/>
</dbReference>
<keyword evidence="1" id="KW-0479">Metal-binding</keyword>
<dbReference type="Proteomes" id="UP001311799">
    <property type="component" value="Unassembled WGS sequence"/>
</dbReference>
<dbReference type="InterPro" id="IPR011063">
    <property type="entry name" value="TilS/TtcA_N"/>
</dbReference>
<evidence type="ECO:0000256" key="1">
    <source>
        <dbReference type="PROSITE-ProRule" id="PRU00042"/>
    </source>
</evidence>
<accession>A0AAV9XZU9</accession>
<proteinExistence type="predicted"/>
<dbReference type="EMBL" id="JAWDEY010000011">
    <property type="protein sequence ID" value="KAK6589750.1"/>
    <property type="molecule type" value="Genomic_DNA"/>
</dbReference>
<evidence type="ECO:0000313" key="4">
    <source>
        <dbReference type="Proteomes" id="UP001311799"/>
    </source>
</evidence>
<dbReference type="PANTHER" id="PTHR43686">
    <property type="entry name" value="SULFURTRANSFERASE-RELATED"/>
    <property type="match status" value="1"/>
</dbReference>
<keyword evidence="1" id="KW-0863">Zinc-finger</keyword>
<dbReference type="PANTHER" id="PTHR43686:SF1">
    <property type="entry name" value="AMINOTRAN_5 DOMAIN-CONTAINING PROTEIN"/>
    <property type="match status" value="1"/>
</dbReference>
<dbReference type="Pfam" id="PF01171">
    <property type="entry name" value="ATP_bind_3"/>
    <property type="match status" value="1"/>
</dbReference>
<dbReference type="InterPro" id="IPR015424">
    <property type="entry name" value="PyrdxlP-dep_Trfase"/>
</dbReference>
<dbReference type="PROSITE" id="PS00028">
    <property type="entry name" value="ZINC_FINGER_C2H2_1"/>
    <property type="match status" value="1"/>
</dbReference>
<dbReference type="Gene3D" id="3.40.50.620">
    <property type="entry name" value="HUPs"/>
    <property type="match status" value="1"/>
</dbReference>
<sequence>MSIFKDVKDKNEEFEKFCDFVRKNIVGNSKKIKTPFGDRPVVYLDWTASGRSLKFIEELLMKNVMPYYGNTHSIASNNARQSTWFTNEAREKVRDFVGGNPEDAIIFTGCGSSGGVTKFLRIMEASNWISILKRFERNINNFITNEKNNTPINESCDSISINVIQDRWKSYKCVKCDTQYNTEAAFRRHFNKLHRNENQTNDKSTKKANSILNEEENKNESSTLFYEIIFLIDPSSHHSLFLPFVNYTKKKSSYSKFGYNYSLRFKFEFINLNHRGEVDHCYLSERVKQITSNNNSNIIIGEPKEGKSTNKQNTKVIPIVLVSAGSNITGRLNDYNKISSIIHEYNGFSIVDFAATAPHSRPNMSPPLNIKGSIDAGVFSPHKFIGGPSTPGVLVIKRDLLLSESPSDPGGNSVFFVSLDDHEYLLNKEEREESGTIDILGISRLGMMIKFELNLPQEIKRLKERLLFESLINKLENYNKSTFGKKIEILGYNELLMSENHNDGYNNIGNIYLESLPIVSFLIRPFSSMNNGSLVLNFSGEKFPIKVFLGDNNDKIGDYYLHYNFVCSLLNDLFGIQSRGGCSCAGPYSQRLLGYDASTTKELYDDLVIRGIESIRPGFSRVSLHWSSDFKTVEYVAKAIMWIAEHGWKFLPLYIFEESLGTWRHKSEWKSLEKIHRKWLTDSMNSYKMDKYEYNEERSLTGESDEIEINFDKIFEIANEILLNIENIILNNQIYENQSKISEDNSFCLNSDPNLDLGFLDSVIYKNNQHFTSSINNMDICNLSDFELLSESNLLWFVTPKCAQNVVFSIRNNKQYIKNNGNSLDGNINIEKLNSESKCIGMSSTAYVCPKTVEIQEKSKLLPKPSDFGNIRKYVGMAIKKFDMIKDGDNILVAVSGGKDSLTMLNTLLFLKKVAPVKFNISAATIDPQTSEMDASKLIPYMEMIGVKYHFISYPIVEIASEVKQKQKKISYCAFCARMKRGLLYSCMKENGYNVLALGQHLDDICESFLMSLLNNGKLNTMKANYTVSEYNIRVIRPMIYCREKELANFAIKLNLPVIAENCPACFSQPKERRRIKQLLSQEESHNPTIYSSIMNALNPLISTNHTNSNGFIENIVSESGKGAGSCNASSDNSLTPYLDEDISTEVILTSSCRR</sequence>
<dbReference type="InterPro" id="IPR015421">
    <property type="entry name" value="PyrdxlP-dep_Trfase_major"/>
</dbReference>
<feature type="domain" description="C2H2-type" evidence="2">
    <location>
        <begin position="171"/>
        <end position="199"/>
    </location>
</feature>
<dbReference type="PROSITE" id="PS50157">
    <property type="entry name" value="ZINC_FINGER_C2H2_2"/>
    <property type="match status" value="1"/>
</dbReference>
<dbReference type="InterPro" id="IPR014729">
    <property type="entry name" value="Rossmann-like_a/b/a_fold"/>
</dbReference>
<dbReference type="Gene3D" id="3.40.640.10">
    <property type="entry name" value="Type I PLP-dependent aspartate aminotransferase-like (Major domain)"/>
    <property type="match status" value="2"/>
</dbReference>
<evidence type="ECO:0000259" key="2">
    <source>
        <dbReference type="PROSITE" id="PS50157"/>
    </source>
</evidence>
<dbReference type="Gene3D" id="3.90.1150.10">
    <property type="entry name" value="Aspartate Aminotransferase, domain 1"/>
    <property type="match status" value="1"/>
</dbReference>